<organism evidence="1 2">
    <name type="scientific">Mucilaginibacter xinganensis</name>
    <dbReference type="NCBI Taxonomy" id="1234841"/>
    <lineage>
        <taxon>Bacteria</taxon>
        <taxon>Pseudomonadati</taxon>
        <taxon>Bacteroidota</taxon>
        <taxon>Sphingobacteriia</taxon>
        <taxon>Sphingobacteriales</taxon>
        <taxon>Sphingobacteriaceae</taxon>
        <taxon>Mucilaginibacter</taxon>
    </lineage>
</organism>
<reference evidence="1 2" key="1">
    <citation type="submission" date="2017-08" db="EMBL/GenBank/DDBJ databases">
        <title>Complete genome sequence of Mucilaginibacter sp. strain BJC16-A31.</title>
        <authorList>
            <consortium name="Henan University of Science and Technology"/>
            <person name="You X."/>
        </authorList>
    </citation>
    <scope>NUCLEOTIDE SEQUENCE [LARGE SCALE GENOMIC DNA]</scope>
    <source>
        <strain evidence="1 2">BJC16-A31</strain>
    </source>
</reference>
<proteinExistence type="predicted"/>
<dbReference type="EMBL" id="CP022743">
    <property type="protein sequence ID" value="ASU32920.1"/>
    <property type="molecule type" value="Genomic_DNA"/>
</dbReference>
<dbReference type="AlphaFoldDB" id="A0A223NT32"/>
<gene>
    <name evidence="1" type="ORF">MuYL_1020</name>
</gene>
<sequence length="41" mass="4862">MEPILQTFGHKFICIFDIEILLNGGIFCYYENVILFYPFAK</sequence>
<protein>
    <submittedName>
        <fullName evidence="1">Uncharacterized protein</fullName>
    </submittedName>
</protein>
<name>A0A223NT32_9SPHI</name>
<accession>A0A223NT32</accession>
<evidence type="ECO:0000313" key="1">
    <source>
        <dbReference type="EMBL" id="ASU32920.1"/>
    </source>
</evidence>
<evidence type="ECO:0000313" key="2">
    <source>
        <dbReference type="Proteomes" id="UP000215002"/>
    </source>
</evidence>
<keyword evidence="2" id="KW-1185">Reference proteome</keyword>
<dbReference type="Proteomes" id="UP000215002">
    <property type="component" value="Chromosome"/>
</dbReference>
<dbReference type="KEGG" id="muc:MuYL_1020"/>